<protein>
    <recommendedName>
        <fullName evidence="10">3-keto-steroid reductase</fullName>
    </recommendedName>
</protein>
<evidence type="ECO:0000313" key="9">
    <source>
        <dbReference type="Proteomes" id="UP000310066"/>
    </source>
</evidence>
<keyword evidence="7" id="KW-0812">Transmembrane</keyword>
<accession>A0A4U0TW47</accession>
<dbReference type="PANTHER" id="PTHR43647">
    <property type="entry name" value="DEHYDROGENASE"/>
    <property type="match status" value="1"/>
</dbReference>
<evidence type="ECO:0000256" key="6">
    <source>
        <dbReference type="ARBA" id="ARBA00023593"/>
    </source>
</evidence>
<keyword evidence="1" id="KW-0444">Lipid biosynthesis</keyword>
<evidence type="ECO:0000256" key="5">
    <source>
        <dbReference type="ARBA" id="ARBA00023098"/>
    </source>
</evidence>
<dbReference type="EMBL" id="NAJP01000141">
    <property type="protein sequence ID" value="TKA26236.1"/>
    <property type="molecule type" value="Genomic_DNA"/>
</dbReference>
<keyword evidence="3" id="KW-0752">Steroid biosynthesis</keyword>
<dbReference type="STRING" id="329885.A0A4U0TW47"/>
<keyword evidence="5" id="KW-0443">Lipid metabolism</keyword>
<evidence type="ECO:0000256" key="7">
    <source>
        <dbReference type="SAM" id="Phobius"/>
    </source>
</evidence>
<dbReference type="GO" id="GO:0005741">
    <property type="term" value="C:mitochondrial outer membrane"/>
    <property type="evidence" value="ECO:0007669"/>
    <property type="project" value="TreeGrafter"/>
</dbReference>
<sequence length="447" mass="49271">MQVQHESHASDTPTTFRVLVTGANSGLGFAICCRLIDEFLHTRPSTQSLHLLYTARDARKVAETSQALHAHLSQTLHKLSRKHRPSNTRVAGEGHRVILEGLLVDLAELHTVQSLATELVGRGEGLDAVIWNAGIAGWKGVDWLKGMRGVLTDLKYATTYPEFMIPDVGLVAAPQTLPHRSSKKNRVDEQNIPSQQPQLGQVFLANVFGHYLLTHFLAPLFTPSSRIVWISSTGALPPYFDVEDLQGLRARAAYESSKRVTDLLALTSELPSTAPYVRGLLGREGRGRDSAALPKMYVTHPGVIATSIAGLGWFMGFWMLVAMYAARWLSSPWHPVDPYKGAISAVFCALSPPEQLADLEAREGKGKWGSSTGVYGEERVARTEVPGWGYCGVPGVVPEGSVTTGMWRGRVEGSREGREGFEVEGARVWREMEELRREWEERLGLEV</sequence>
<gene>
    <name evidence="8" type="ORF">B0A54_17138</name>
</gene>
<evidence type="ECO:0008006" key="10">
    <source>
        <dbReference type="Google" id="ProtNLM"/>
    </source>
</evidence>
<keyword evidence="2" id="KW-0521">NADP</keyword>
<dbReference type="Proteomes" id="UP000310066">
    <property type="component" value="Unassembled WGS sequence"/>
</dbReference>
<evidence type="ECO:0000256" key="1">
    <source>
        <dbReference type="ARBA" id="ARBA00022516"/>
    </source>
</evidence>
<dbReference type="InterPro" id="IPR051593">
    <property type="entry name" value="Ergosterol_Biosynth_ERG27"/>
</dbReference>
<evidence type="ECO:0000313" key="8">
    <source>
        <dbReference type="EMBL" id="TKA26236.1"/>
    </source>
</evidence>
<name>A0A4U0TW47_9PEZI</name>
<evidence type="ECO:0000256" key="3">
    <source>
        <dbReference type="ARBA" id="ARBA00022955"/>
    </source>
</evidence>
<comment type="caution">
    <text evidence="8">The sequence shown here is derived from an EMBL/GenBank/DDBJ whole genome shotgun (WGS) entry which is preliminary data.</text>
</comment>
<dbReference type="SUPFAM" id="SSF51735">
    <property type="entry name" value="NAD(P)-binding Rossmann-fold domains"/>
    <property type="match status" value="1"/>
</dbReference>
<evidence type="ECO:0000256" key="4">
    <source>
        <dbReference type="ARBA" id="ARBA00023002"/>
    </source>
</evidence>
<dbReference type="OrthoDB" id="9989144at2759"/>
<dbReference type="GO" id="GO:0000253">
    <property type="term" value="F:3-beta-hydroxysteroid 3-dehydrogenase (NADP+) activity"/>
    <property type="evidence" value="ECO:0007669"/>
    <property type="project" value="TreeGrafter"/>
</dbReference>
<dbReference type="GO" id="GO:0005789">
    <property type="term" value="C:endoplasmic reticulum membrane"/>
    <property type="evidence" value="ECO:0007669"/>
    <property type="project" value="TreeGrafter"/>
</dbReference>
<dbReference type="GO" id="GO:0006696">
    <property type="term" value="P:ergosterol biosynthetic process"/>
    <property type="evidence" value="ECO:0007669"/>
    <property type="project" value="TreeGrafter"/>
</dbReference>
<dbReference type="PANTHER" id="PTHR43647:SF1">
    <property type="entry name" value="3-KETO-STEROID REDUCTASE ERG27"/>
    <property type="match status" value="1"/>
</dbReference>
<comment type="similarity">
    <text evidence="6">Belongs to the short-chain dehydrogenases/reductases (SDR) family. ERG27 subfamily.</text>
</comment>
<organism evidence="8 9">
    <name type="scientific">Friedmanniomyces endolithicus</name>
    <dbReference type="NCBI Taxonomy" id="329885"/>
    <lineage>
        <taxon>Eukaryota</taxon>
        <taxon>Fungi</taxon>
        <taxon>Dikarya</taxon>
        <taxon>Ascomycota</taxon>
        <taxon>Pezizomycotina</taxon>
        <taxon>Dothideomycetes</taxon>
        <taxon>Dothideomycetidae</taxon>
        <taxon>Mycosphaerellales</taxon>
        <taxon>Teratosphaeriaceae</taxon>
        <taxon>Friedmanniomyces</taxon>
    </lineage>
</organism>
<reference evidence="8 9" key="1">
    <citation type="submission" date="2017-03" db="EMBL/GenBank/DDBJ databases">
        <title>Genomes of endolithic fungi from Antarctica.</title>
        <authorList>
            <person name="Coleine C."/>
            <person name="Masonjones S."/>
            <person name="Stajich J.E."/>
        </authorList>
    </citation>
    <scope>NUCLEOTIDE SEQUENCE [LARGE SCALE GENOMIC DNA]</scope>
    <source>
        <strain evidence="8 9">CCFEE 5311</strain>
    </source>
</reference>
<keyword evidence="4" id="KW-0560">Oxidoreductase</keyword>
<dbReference type="AlphaFoldDB" id="A0A4U0TW47"/>
<evidence type="ECO:0000256" key="2">
    <source>
        <dbReference type="ARBA" id="ARBA00022857"/>
    </source>
</evidence>
<dbReference type="InterPro" id="IPR036291">
    <property type="entry name" value="NAD(P)-bd_dom_sf"/>
</dbReference>
<dbReference type="Gene3D" id="3.40.50.720">
    <property type="entry name" value="NAD(P)-binding Rossmann-like Domain"/>
    <property type="match status" value="1"/>
</dbReference>
<feature type="transmembrane region" description="Helical" evidence="7">
    <location>
        <begin position="303"/>
        <end position="326"/>
    </location>
</feature>
<keyword evidence="7" id="KW-1133">Transmembrane helix</keyword>
<proteinExistence type="inferred from homology"/>
<keyword evidence="7" id="KW-0472">Membrane</keyword>
<dbReference type="GO" id="GO:0005811">
    <property type="term" value="C:lipid droplet"/>
    <property type="evidence" value="ECO:0007669"/>
    <property type="project" value="TreeGrafter"/>
</dbReference>